<evidence type="ECO:0000313" key="2">
    <source>
        <dbReference type="EMBL" id="KAF4486258.1"/>
    </source>
</evidence>
<reference evidence="2 3" key="1">
    <citation type="submission" date="2012-08" db="EMBL/GenBank/DDBJ databases">
        <authorList>
            <person name="Gan P.H.P."/>
            <person name="Ikeda K."/>
            <person name="Irieda H."/>
            <person name="Narusaka M."/>
            <person name="O'Connell R.J."/>
            <person name="Narusaka Y."/>
            <person name="Takano Y."/>
            <person name="Kubo Y."/>
            <person name="Shirasu K."/>
        </authorList>
    </citation>
    <scope>NUCLEOTIDE SEQUENCE [LARGE SCALE GENOMIC DNA]</scope>
    <source>
        <strain evidence="2 3">Nara gc5</strain>
    </source>
</reference>
<dbReference type="GeneID" id="43606846"/>
<reference evidence="2 3" key="2">
    <citation type="submission" date="2020-04" db="EMBL/GenBank/DDBJ databases">
        <title>Genome sequencing and assembly of multiple isolates from the Colletotrichum gloeosporioides species complex.</title>
        <authorList>
            <person name="Gan P."/>
            <person name="Shirasu K."/>
        </authorList>
    </citation>
    <scope>NUCLEOTIDE SEQUENCE [LARGE SCALE GENOMIC DNA]</scope>
    <source>
        <strain evidence="2 3">Nara gc5</strain>
    </source>
</reference>
<keyword evidence="3" id="KW-1185">Reference proteome</keyword>
<gene>
    <name evidence="2" type="ORF">CGGC5_v005835</name>
</gene>
<organism evidence="2 3">
    <name type="scientific">Colletotrichum fructicola (strain Nara gc5)</name>
    <name type="common">Anthracnose fungus</name>
    <name type="synonym">Colletotrichum gloeosporioides (strain Nara gc5)</name>
    <dbReference type="NCBI Taxonomy" id="1213859"/>
    <lineage>
        <taxon>Eukaryota</taxon>
        <taxon>Fungi</taxon>
        <taxon>Dikarya</taxon>
        <taxon>Ascomycota</taxon>
        <taxon>Pezizomycotina</taxon>
        <taxon>Sordariomycetes</taxon>
        <taxon>Hypocreomycetidae</taxon>
        <taxon>Glomerellales</taxon>
        <taxon>Glomerellaceae</taxon>
        <taxon>Colletotrichum</taxon>
        <taxon>Colletotrichum gloeosporioides species complex</taxon>
    </lineage>
</organism>
<dbReference type="AlphaFoldDB" id="A0A7J6J8B5"/>
<dbReference type="Proteomes" id="UP000011096">
    <property type="component" value="Unassembled WGS sequence"/>
</dbReference>
<evidence type="ECO:0000256" key="1">
    <source>
        <dbReference type="SAM" id="MobiDB-lite"/>
    </source>
</evidence>
<comment type="caution">
    <text evidence="2">The sequence shown here is derived from an EMBL/GenBank/DDBJ whole genome shotgun (WGS) entry which is preliminary data.</text>
</comment>
<dbReference type="EMBL" id="ANPB02000003">
    <property type="protein sequence ID" value="KAF4486258.1"/>
    <property type="molecule type" value="Genomic_DNA"/>
</dbReference>
<name>A0A7J6J8B5_COLFN</name>
<feature type="region of interest" description="Disordered" evidence="1">
    <location>
        <begin position="160"/>
        <end position="182"/>
    </location>
</feature>
<dbReference type="RefSeq" id="XP_066009003.1">
    <property type="nucleotide sequence ID" value="XM_066151531.1"/>
</dbReference>
<evidence type="ECO:0000313" key="3">
    <source>
        <dbReference type="Proteomes" id="UP000011096"/>
    </source>
</evidence>
<proteinExistence type="predicted"/>
<protein>
    <submittedName>
        <fullName evidence="2">Uncharacterized protein</fullName>
    </submittedName>
</protein>
<accession>A0A7J6J8B5</accession>
<sequence length="182" mass="19651">MAWTVLIETRTQSSGRSTACAPADLPFPLNYTAIQGTVMGHSAPQRSNRTQQAGIGSQPTPCCPRAFPTQVPALAEAGSIPSKPTVDLRGLPVLASAHRASRRRFRVPKTPSASNSDENLHCMVRVISRYPHAATPAAKGYLQVRQWCWSETLPDSIADPEDAGTRFSEWSGTLLGRTRPSA</sequence>
<dbReference type="InParanoid" id="A0A7J6J8B5"/>